<evidence type="ECO:0000256" key="6">
    <source>
        <dbReference type="PIRNR" id="PIRNR005992"/>
    </source>
</evidence>
<dbReference type="SUPFAM" id="SSF64356">
    <property type="entry name" value="SNARE-like"/>
    <property type="match status" value="1"/>
</dbReference>
<dbReference type="GO" id="GO:0006886">
    <property type="term" value="P:intracellular protein transport"/>
    <property type="evidence" value="ECO:0007669"/>
    <property type="project" value="UniProtKB-UniRule"/>
</dbReference>
<evidence type="ECO:0000256" key="1">
    <source>
        <dbReference type="ARBA" id="ARBA00004277"/>
    </source>
</evidence>
<dbReference type="AlphaFoldDB" id="A0A0N4Z2D2"/>
<dbReference type="GO" id="GO:0005905">
    <property type="term" value="C:clathrin-coated pit"/>
    <property type="evidence" value="ECO:0007669"/>
    <property type="project" value="UniProtKB-KW"/>
</dbReference>
<evidence type="ECO:0000313" key="9">
    <source>
        <dbReference type="WBParaSite" id="PTRK_0000102700.1"/>
    </source>
</evidence>
<dbReference type="PANTHER" id="PTHR10529">
    <property type="entry name" value="AP COMPLEX SUBUNIT MU"/>
    <property type="match status" value="1"/>
</dbReference>
<dbReference type="STRING" id="131310.A0A0N4Z2D2"/>
<dbReference type="PROSITE" id="PS00991">
    <property type="entry name" value="CLAT_ADAPTOR_M_2"/>
    <property type="match status" value="1"/>
</dbReference>
<dbReference type="InterPro" id="IPR018240">
    <property type="entry name" value="Clathrin_mu_CS"/>
</dbReference>
<dbReference type="InterPro" id="IPR001392">
    <property type="entry name" value="Clathrin_mu"/>
</dbReference>
<dbReference type="PRINTS" id="PR00314">
    <property type="entry name" value="CLATHRINADPT"/>
</dbReference>
<dbReference type="Proteomes" id="UP000038045">
    <property type="component" value="Unplaced"/>
</dbReference>
<dbReference type="PIRSF" id="PIRSF005992">
    <property type="entry name" value="Clathrin_mu"/>
    <property type="match status" value="1"/>
</dbReference>
<dbReference type="InterPro" id="IPR028565">
    <property type="entry name" value="MHD"/>
</dbReference>
<dbReference type="InterPro" id="IPR011012">
    <property type="entry name" value="Longin-like_dom_sf"/>
</dbReference>
<organism evidence="8 9">
    <name type="scientific">Parastrongyloides trichosuri</name>
    <name type="common">Possum-specific nematode worm</name>
    <dbReference type="NCBI Taxonomy" id="131310"/>
    <lineage>
        <taxon>Eukaryota</taxon>
        <taxon>Metazoa</taxon>
        <taxon>Ecdysozoa</taxon>
        <taxon>Nematoda</taxon>
        <taxon>Chromadorea</taxon>
        <taxon>Rhabditida</taxon>
        <taxon>Tylenchina</taxon>
        <taxon>Panagrolaimomorpha</taxon>
        <taxon>Strongyloidoidea</taxon>
        <taxon>Strongyloididae</taxon>
        <taxon>Parastrongyloides</taxon>
    </lineage>
</organism>
<evidence type="ECO:0000256" key="4">
    <source>
        <dbReference type="ARBA" id="ARBA00023136"/>
    </source>
</evidence>
<name>A0A0N4Z2D2_PARTI</name>
<evidence type="ECO:0000259" key="7">
    <source>
        <dbReference type="PROSITE" id="PS51072"/>
    </source>
</evidence>
<dbReference type="FunFam" id="3.30.450.60:FF:000002">
    <property type="entry name" value="AP-2 complex subunit mu, putative"/>
    <property type="match status" value="1"/>
</dbReference>
<evidence type="ECO:0000256" key="5">
    <source>
        <dbReference type="ARBA" id="ARBA00023176"/>
    </source>
</evidence>
<dbReference type="Pfam" id="PF00928">
    <property type="entry name" value="Adap_comp_sub"/>
    <property type="match status" value="1"/>
</dbReference>
<keyword evidence="3 6" id="KW-0653">Protein transport</keyword>
<dbReference type="GO" id="GO:0030131">
    <property type="term" value="C:clathrin adaptor complex"/>
    <property type="evidence" value="ECO:0007669"/>
    <property type="project" value="UniProtKB-UniRule"/>
</dbReference>
<keyword evidence="8" id="KW-1185">Reference proteome</keyword>
<dbReference type="WBParaSite" id="PTRK_0000102700.1">
    <property type="protein sequence ID" value="PTRK_0000102700.1"/>
    <property type="gene ID" value="PTRK_0000102700"/>
</dbReference>
<comment type="similarity">
    <text evidence="6">Belongs to the adaptor complexes medium subunit family.</text>
</comment>
<feature type="domain" description="MHD" evidence="7">
    <location>
        <begin position="167"/>
        <end position="429"/>
    </location>
</feature>
<dbReference type="InterPro" id="IPR050431">
    <property type="entry name" value="Adaptor_comp_med_subunit"/>
</dbReference>
<dbReference type="SUPFAM" id="SSF49447">
    <property type="entry name" value="Second domain of Mu2 adaptin subunit (ap50) of ap2 adaptor"/>
    <property type="match status" value="1"/>
</dbReference>
<keyword evidence="5" id="KW-0168">Coated pit</keyword>
<accession>A0A0N4Z2D2</accession>
<reference evidence="9" key="1">
    <citation type="submission" date="2017-02" db="UniProtKB">
        <authorList>
            <consortium name="WormBaseParasite"/>
        </authorList>
    </citation>
    <scope>IDENTIFICATION</scope>
</reference>
<dbReference type="InterPro" id="IPR036168">
    <property type="entry name" value="AP2_Mu_C_sf"/>
</dbReference>
<dbReference type="Gene3D" id="3.30.450.60">
    <property type="match status" value="1"/>
</dbReference>
<proteinExistence type="inferred from homology"/>
<sequence length="430" mass="49485">MSICCSAIFFLDAHRNPLLFKNFRDIDKSTINIFNFLFIKSMGENGPPILSTNEYTFIYTTIENVFLVAVLEKNANVVLSYTFLTKLNNLLEAYFTTINVNSINSNALLIYEIMDEIMDFGFPQITDAEVLMEYVTQYGSQHKSVKKVPPAVTNYVSWRAHNVLHEFNNLNIAITESVSVTINQAGKAVNYDVKGRMFLDAALSGMPDVTIKFCDKFKYITQGYNRMVEPKRSFFSLEGLKLHHCVDIRAFEIDKDLRFIPPEGVFELMTYHLTANINFKPIVAVNCIKHQVGRCKVMYNLHMKTNYTENNRADYINIIFPVGNEVFSPKFINSSGYAEHDTKNKNVVWRLKNINGLKTANLQVEFLLSSVQSNESEKIPRVIVVQFKVSGILVSGFKIKNFNVFERNYKYIVYPNIEYLVNDGVYNIRY</sequence>
<dbReference type="Gene3D" id="2.60.40.1170">
    <property type="entry name" value="Mu homology domain, subdomain B"/>
    <property type="match status" value="2"/>
</dbReference>
<dbReference type="GO" id="GO:0016192">
    <property type="term" value="P:vesicle-mediated transport"/>
    <property type="evidence" value="ECO:0007669"/>
    <property type="project" value="InterPro"/>
</dbReference>
<keyword evidence="2 6" id="KW-0813">Transport</keyword>
<dbReference type="PROSITE" id="PS51072">
    <property type="entry name" value="MHD"/>
    <property type="match status" value="1"/>
</dbReference>
<protein>
    <submittedName>
        <fullName evidence="9">MHD domain-containing protein</fullName>
    </submittedName>
</protein>
<comment type="subcellular location">
    <subcellularLocation>
        <location evidence="1">Membrane</location>
        <location evidence="1">Coated pit</location>
        <topology evidence="1">Peripheral membrane protein</topology>
        <orientation evidence="1">Cytoplasmic side</orientation>
    </subcellularLocation>
</comment>
<evidence type="ECO:0000313" key="8">
    <source>
        <dbReference type="Proteomes" id="UP000038045"/>
    </source>
</evidence>
<keyword evidence="4" id="KW-0472">Membrane</keyword>
<evidence type="ECO:0000256" key="3">
    <source>
        <dbReference type="ARBA" id="ARBA00022927"/>
    </source>
</evidence>
<evidence type="ECO:0000256" key="2">
    <source>
        <dbReference type="ARBA" id="ARBA00022448"/>
    </source>
</evidence>